<feature type="domain" description="HTH crp-type" evidence="4">
    <location>
        <begin position="130"/>
        <end position="202"/>
    </location>
</feature>
<dbReference type="InterPro" id="IPR036390">
    <property type="entry name" value="WH_DNA-bd_sf"/>
</dbReference>
<evidence type="ECO:0000313" key="5">
    <source>
        <dbReference type="EMBL" id="VEP16230.1"/>
    </source>
</evidence>
<organism evidence="5 6">
    <name type="scientific">Hyella patelloides LEGE 07179</name>
    <dbReference type="NCBI Taxonomy" id="945734"/>
    <lineage>
        <taxon>Bacteria</taxon>
        <taxon>Bacillati</taxon>
        <taxon>Cyanobacteriota</taxon>
        <taxon>Cyanophyceae</taxon>
        <taxon>Pleurocapsales</taxon>
        <taxon>Hyellaceae</taxon>
        <taxon>Hyella</taxon>
    </lineage>
</organism>
<reference evidence="5 6" key="1">
    <citation type="submission" date="2019-01" db="EMBL/GenBank/DDBJ databases">
        <authorList>
            <person name="Brito A."/>
        </authorList>
    </citation>
    <scope>NUCLEOTIDE SEQUENCE [LARGE SCALE GENOMIC DNA]</scope>
    <source>
        <strain evidence="5">1</strain>
    </source>
</reference>
<dbReference type="GO" id="GO:0006355">
    <property type="term" value="P:regulation of DNA-templated transcription"/>
    <property type="evidence" value="ECO:0007669"/>
    <property type="project" value="InterPro"/>
</dbReference>
<dbReference type="SUPFAM" id="SSF46785">
    <property type="entry name" value="Winged helix' DNA-binding domain"/>
    <property type="match status" value="1"/>
</dbReference>
<dbReference type="AlphaFoldDB" id="A0A563VXT7"/>
<accession>A0A563VXT7</accession>
<evidence type="ECO:0000259" key="4">
    <source>
        <dbReference type="PROSITE" id="PS51063"/>
    </source>
</evidence>
<dbReference type="OrthoDB" id="5242211at2"/>
<gene>
    <name evidence="5" type="ORF">H1P_420031</name>
</gene>
<dbReference type="InterPro" id="IPR036388">
    <property type="entry name" value="WH-like_DNA-bd_sf"/>
</dbReference>
<name>A0A563VXT7_9CYAN</name>
<evidence type="ECO:0000256" key="3">
    <source>
        <dbReference type="ARBA" id="ARBA00023163"/>
    </source>
</evidence>
<keyword evidence="6" id="KW-1185">Reference proteome</keyword>
<dbReference type="Pfam" id="PF13545">
    <property type="entry name" value="HTH_Crp_2"/>
    <property type="match status" value="1"/>
</dbReference>
<dbReference type="SMART" id="SM00419">
    <property type="entry name" value="HTH_CRP"/>
    <property type="match status" value="1"/>
</dbReference>
<evidence type="ECO:0000256" key="2">
    <source>
        <dbReference type="ARBA" id="ARBA00023125"/>
    </source>
</evidence>
<proteinExistence type="predicted"/>
<dbReference type="InterPro" id="IPR012318">
    <property type="entry name" value="HTH_CRP"/>
</dbReference>
<dbReference type="SUPFAM" id="SSF51206">
    <property type="entry name" value="cAMP-binding domain-like"/>
    <property type="match status" value="1"/>
</dbReference>
<dbReference type="GO" id="GO:0003677">
    <property type="term" value="F:DNA binding"/>
    <property type="evidence" value="ECO:0007669"/>
    <property type="project" value="UniProtKB-KW"/>
</dbReference>
<keyword evidence="3" id="KW-0804">Transcription</keyword>
<evidence type="ECO:0000313" key="6">
    <source>
        <dbReference type="Proteomes" id="UP000320055"/>
    </source>
</evidence>
<dbReference type="InterPro" id="IPR014710">
    <property type="entry name" value="RmlC-like_jellyroll"/>
</dbReference>
<sequence length="202" mass="23163">MLLSDRPALNLQLEKKKYREEQYLDLYQKGEEIPLVNSGLWQVYQGVVQLNRFNQSQGEVVIGWVTPNHVFGSTVNNNSAYCAIAMTDVYVRHYQPKEIIRNPQLARQLLSELSYRLVKSEQMVAITSLRKVEDRLLGLLTMLKGEMGHPVAKGTRLTARFTHQNIADAICTTRVTVTRVFGDLQNKGLLEFDSDRHLIIKF</sequence>
<dbReference type="RefSeq" id="WP_144866013.1">
    <property type="nucleotide sequence ID" value="NZ_LR213802.1"/>
</dbReference>
<evidence type="ECO:0000256" key="1">
    <source>
        <dbReference type="ARBA" id="ARBA00023015"/>
    </source>
</evidence>
<dbReference type="InterPro" id="IPR018490">
    <property type="entry name" value="cNMP-bd_dom_sf"/>
</dbReference>
<protein>
    <submittedName>
        <fullName evidence="5">cAMP-binding protein</fullName>
    </submittedName>
</protein>
<keyword evidence="2" id="KW-0238">DNA-binding</keyword>
<dbReference type="PROSITE" id="PS51063">
    <property type="entry name" value="HTH_CRP_2"/>
    <property type="match status" value="1"/>
</dbReference>
<dbReference type="Gene3D" id="2.60.120.10">
    <property type="entry name" value="Jelly Rolls"/>
    <property type="match status" value="1"/>
</dbReference>
<dbReference type="Gene3D" id="1.10.10.10">
    <property type="entry name" value="Winged helix-like DNA-binding domain superfamily/Winged helix DNA-binding domain"/>
    <property type="match status" value="1"/>
</dbReference>
<dbReference type="Proteomes" id="UP000320055">
    <property type="component" value="Unassembled WGS sequence"/>
</dbReference>
<dbReference type="EMBL" id="CAACVJ010000357">
    <property type="protein sequence ID" value="VEP16230.1"/>
    <property type="molecule type" value="Genomic_DNA"/>
</dbReference>
<keyword evidence="1" id="KW-0805">Transcription regulation</keyword>